<sequence>MGLPAEDTCWKGREMKEEKTVLGLTTIRRNRGISLEQIADSTKISIRALEAIEHGDFRKLPGGIYNTNYIKQYARAIDYDESLLLAFYHREMARAVNGSPTGAKADPVYGGLRSVSTLFGS</sequence>
<dbReference type="PANTHER" id="PTHR34475:SF1">
    <property type="entry name" value="CYTOSKELETON PROTEIN RODZ"/>
    <property type="match status" value="1"/>
</dbReference>
<evidence type="ECO:0008006" key="2">
    <source>
        <dbReference type="Google" id="ProtNLM"/>
    </source>
</evidence>
<reference evidence="1" key="1">
    <citation type="submission" date="2006-10" db="EMBL/GenBank/DDBJ databases">
        <title>Complete sequence of Solibacter usitatus Ellin6076.</title>
        <authorList>
            <consortium name="US DOE Joint Genome Institute"/>
            <person name="Copeland A."/>
            <person name="Lucas S."/>
            <person name="Lapidus A."/>
            <person name="Barry K."/>
            <person name="Detter J.C."/>
            <person name="Glavina del Rio T."/>
            <person name="Hammon N."/>
            <person name="Israni S."/>
            <person name="Dalin E."/>
            <person name="Tice H."/>
            <person name="Pitluck S."/>
            <person name="Thompson L.S."/>
            <person name="Brettin T."/>
            <person name="Bruce D."/>
            <person name="Han C."/>
            <person name="Tapia R."/>
            <person name="Gilna P."/>
            <person name="Schmutz J."/>
            <person name="Larimer F."/>
            <person name="Land M."/>
            <person name="Hauser L."/>
            <person name="Kyrpides N."/>
            <person name="Mikhailova N."/>
            <person name="Janssen P.H."/>
            <person name="Kuske C.R."/>
            <person name="Richardson P."/>
        </authorList>
    </citation>
    <scope>NUCLEOTIDE SEQUENCE</scope>
    <source>
        <strain evidence="1">Ellin6076</strain>
    </source>
</reference>
<dbReference type="HOGENOM" id="CLU_2036514_0_0_0"/>
<dbReference type="InterPro" id="IPR050400">
    <property type="entry name" value="Bact_Cytoskel_RodZ"/>
</dbReference>
<name>Q01YA0_SOLUE</name>
<dbReference type="Pfam" id="PF13413">
    <property type="entry name" value="HTH_25"/>
    <property type="match status" value="1"/>
</dbReference>
<accession>Q01YA0</accession>
<dbReference type="GO" id="GO:0003677">
    <property type="term" value="F:DNA binding"/>
    <property type="evidence" value="ECO:0007669"/>
    <property type="project" value="InterPro"/>
</dbReference>
<evidence type="ECO:0000313" key="1">
    <source>
        <dbReference type="EMBL" id="ABJ85365.1"/>
    </source>
</evidence>
<dbReference type="PANTHER" id="PTHR34475">
    <property type="match status" value="1"/>
</dbReference>
<organism evidence="1">
    <name type="scientific">Solibacter usitatus (strain Ellin6076)</name>
    <dbReference type="NCBI Taxonomy" id="234267"/>
    <lineage>
        <taxon>Bacteria</taxon>
        <taxon>Pseudomonadati</taxon>
        <taxon>Acidobacteriota</taxon>
        <taxon>Terriglobia</taxon>
        <taxon>Bryobacterales</taxon>
        <taxon>Solibacteraceae</taxon>
        <taxon>Candidatus Solibacter</taxon>
    </lineage>
</organism>
<dbReference type="STRING" id="234267.Acid_4404"/>
<dbReference type="SUPFAM" id="SSF47413">
    <property type="entry name" value="lambda repressor-like DNA-binding domains"/>
    <property type="match status" value="1"/>
</dbReference>
<protein>
    <recommendedName>
        <fullName evidence="2">HTH cro/C1-type domain-containing protein</fullName>
    </recommendedName>
</protein>
<proteinExistence type="predicted"/>
<dbReference type="InterPro" id="IPR010982">
    <property type="entry name" value="Lambda_DNA-bd_dom_sf"/>
</dbReference>
<gene>
    <name evidence="1" type="ordered locus">Acid_4404</name>
</gene>
<dbReference type="AlphaFoldDB" id="Q01YA0"/>
<dbReference type="EMBL" id="CP000473">
    <property type="protein sequence ID" value="ABJ85365.1"/>
    <property type="molecule type" value="Genomic_DNA"/>
</dbReference>
<dbReference type="Gene3D" id="1.10.260.40">
    <property type="entry name" value="lambda repressor-like DNA-binding domains"/>
    <property type="match status" value="1"/>
</dbReference>
<dbReference type="InParanoid" id="Q01YA0"/>
<dbReference type="KEGG" id="sus:Acid_4404"/>
<dbReference type="eggNOG" id="COG1426">
    <property type="taxonomic scope" value="Bacteria"/>
</dbReference>